<evidence type="ECO:0000313" key="3">
    <source>
        <dbReference type="Proteomes" id="UP000590811"/>
    </source>
</evidence>
<sequence length="339" mass="37694">MKGSERLPALTARERGLLRSLLPLLPERIIDAHTHCNLLEHVGAIPPPLDSLPMTTFAAYDLSEAEVSRGELWPGKHVRALRFANAFQGIDHRAANDYLAASAPHQGDWFVAFGISDDPDYTVGLLRRTRATACKMYARSVVPFLTRITEVFPPAVLAECARLEVPIILHLPASLEESREELLTVLDDYPTLKVVLAHCALVRPDHQGDLDALLTLAPHANVVVDTALVVDPRTLDVALQALGPERVLFGTDEPLSLLRVLEYQHPVKGKQWASTTPYHWLDMADYVGGDLKDRELLLFVQQIKAIVDVAVLHSADQGRVERLLCGIFHDNAARFFRIR</sequence>
<dbReference type="Proteomes" id="UP000590811">
    <property type="component" value="Unassembled WGS sequence"/>
</dbReference>
<accession>A0A839Q2G5</accession>
<evidence type="ECO:0000313" key="2">
    <source>
        <dbReference type="EMBL" id="MBB2988525.1"/>
    </source>
</evidence>
<dbReference type="RefSeq" id="WP_184511467.1">
    <property type="nucleotide sequence ID" value="NZ_JACHVT010000017.1"/>
</dbReference>
<name>A0A839Q2G5_9MICO</name>
<dbReference type="Gene3D" id="3.20.20.140">
    <property type="entry name" value="Metal-dependent hydrolases"/>
    <property type="match status" value="1"/>
</dbReference>
<evidence type="ECO:0000259" key="1">
    <source>
        <dbReference type="Pfam" id="PF04909"/>
    </source>
</evidence>
<reference evidence="2 3" key="1">
    <citation type="submission" date="2020-08" db="EMBL/GenBank/DDBJ databases">
        <title>Genomic Encyclopedia of Type Strains, Phase IV (KMG-V): Genome sequencing to study the core and pangenomes of soil and plant-associated prokaryotes.</title>
        <authorList>
            <person name="Whitman W."/>
        </authorList>
    </citation>
    <scope>NUCLEOTIDE SEQUENCE [LARGE SCALE GENOMIC DNA]</scope>
    <source>
        <strain evidence="2 3">B3ACCR2</strain>
    </source>
</reference>
<protein>
    <submittedName>
        <fullName evidence="2">Putative TIM-barrel fold metal-dependent hydrolase</fullName>
    </submittedName>
</protein>
<gene>
    <name evidence="2" type="ORF">FHW14_003720</name>
</gene>
<proteinExistence type="predicted"/>
<comment type="caution">
    <text evidence="2">The sequence shown here is derived from an EMBL/GenBank/DDBJ whole genome shotgun (WGS) entry which is preliminary data.</text>
</comment>
<feature type="domain" description="Amidohydrolase-related" evidence="1">
    <location>
        <begin position="83"/>
        <end position="338"/>
    </location>
</feature>
<dbReference type="Pfam" id="PF04909">
    <property type="entry name" value="Amidohydro_2"/>
    <property type="match status" value="1"/>
</dbReference>
<dbReference type="InterPro" id="IPR032466">
    <property type="entry name" value="Metal_Hydrolase"/>
</dbReference>
<keyword evidence="2" id="KW-0378">Hydrolase</keyword>
<dbReference type="SUPFAM" id="SSF51556">
    <property type="entry name" value="Metallo-dependent hydrolases"/>
    <property type="match status" value="1"/>
</dbReference>
<organism evidence="2 3">
    <name type="scientific">Terracoccus luteus</name>
    <dbReference type="NCBI Taxonomy" id="53356"/>
    <lineage>
        <taxon>Bacteria</taxon>
        <taxon>Bacillati</taxon>
        <taxon>Actinomycetota</taxon>
        <taxon>Actinomycetes</taxon>
        <taxon>Micrococcales</taxon>
        <taxon>Intrasporangiaceae</taxon>
        <taxon>Terracoccus</taxon>
    </lineage>
</organism>
<dbReference type="GO" id="GO:0016787">
    <property type="term" value="F:hydrolase activity"/>
    <property type="evidence" value="ECO:0007669"/>
    <property type="project" value="UniProtKB-KW"/>
</dbReference>
<dbReference type="EMBL" id="JACHVT010000017">
    <property type="protein sequence ID" value="MBB2988525.1"/>
    <property type="molecule type" value="Genomic_DNA"/>
</dbReference>
<dbReference type="AlphaFoldDB" id="A0A839Q2G5"/>
<dbReference type="InterPro" id="IPR006680">
    <property type="entry name" value="Amidohydro-rel"/>
</dbReference>